<dbReference type="AlphaFoldDB" id="A0A8D8ACF8"/>
<name>A0A8D8ACF8_CULPI</name>
<feature type="region of interest" description="Disordered" evidence="1">
    <location>
        <begin position="27"/>
        <end position="103"/>
    </location>
</feature>
<dbReference type="EMBL" id="HBUE01022614">
    <property type="protein sequence ID" value="CAG6453319.1"/>
    <property type="molecule type" value="Transcribed_RNA"/>
</dbReference>
<evidence type="ECO:0000313" key="2">
    <source>
        <dbReference type="EMBL" id="CAG6453319.1"/>
    </source>
</evidence>
<organism evidence="2">
    <name type="scientific">Culex pipiens</name>
    <name type="common">House mosquito</name>
    <dbReference type="NCBI Taxonomy" id="7175"/>
    <lineage>
        <taxon>Eukaryota</taxon>
        <taxon>Metazoa</taxon>
        <taxon>Ecdysozoa</taxon>
        <taxon>Arthropoda</taxon>
        <taxon>Hexapoda</taxon>
        <taxon>Insecta</taxon>
        <taxon>Pterygota</taxon>
        <taxon>Neoptera</taxon>
        <taxon>Endopterygota</taxon>
        <taxon>Diptera</taxon>
        <taxon>Nematocera</taxon>
        <taxon>Culicoidea</taxon>
        <taxon>Culicidae</taxon>
        <taxon>Culicinae</taxon>
        <taxon>Culicini</taxon>
        <taxon>Culex</taxon>
        <taxon>Culex</taxon>
    </lineage>
</organism>
<reference evidence="2" key="1">
    <citation type="submission" date="2021-05" db="EMBL/GenBank/DDBJ databases">
        <authorList>
            <person name="Alioto T."/>
            <person name="Alioto T."/>
            <person name="Gomez Garrido J."/>
        </authorList>
    </citation>
    <scope>NUCLEOTIDE SEQUENCE</scope>
</reference>
<proteinExistence type="predicted"/>
<feature type="compositionally biased region" description="Polar residues" evidence="1">
    <location>
        <begin position="27"/>
        <end position="45"/>
    </location>
</feature>
<accession>A0A8D8ACF8</accession>
<sequence>MFCFQSREFKRSFILFQNFVVNLIPTNGVNRNASSQTSGRNQSNRDILRSAGKPVPGRWAAKQSAPQSARMFRRCPASQKLPQAVPYRFGPTIRGGHQEDAPE</sequence>
<evidence type="ECO:0000256" key="1">
    <source>
        <dbReference type="SAM" id="MobiDB-lite"/>
    </source>
</evidence>
<protein>
    <submittedName>
        <fullName evidence="2">(northern house mosquito) hypothetical protein</fullName>
    </submittedName>
</protein>